<comment type="caution">
    <text evidence="2">The sequence shown here is derived from an EMBL/GenBank/DDBJ whole genome shotgun (WGS) entry which is preliminary data.</text>
</comment>
<keyword evidence="3" id="KW-1185">Reference proteome</keyword>
<name>A0AAV1I1E1_9CHLO</name>
<dbReference type="EMBL" id="CAUYUE010000005">
    <property type="protein sequence ID" value="CAK0776811.1"/>
    <property type="molecule type" value="Genomic_DNA"/>
</dbReference>
<sequence length="227" mass="25543">MSDPFWFSDYSILYERPRLLEFFPTTGMSSDEKLNAIVRFGVYAGFLMYVYGGNINTLYLPVALAIVTKLMHDNMPAEGLTGAPWGGLSEKAPDMATASCTMPTVDNPFMNPSITDIRDDPKKAPACPIDSPATAKQVEDSFYNDLFRDVDDVWGRQTSSRNFYTVPNTKLPNDQTEFAEWLYGSKQQAGCREDPSRCIDDDLRRSRKPVNFEISAQRYGDMPVTPV</sequence>
<accession>A0AAV1I1E1</accession>
<protein>
    <recommendedName>
        <fullName evidence="1">Minor capsid protein P9 transmembrane helices domain-containing protein</fullName>
    </recommendedName>
</protein>
<reference evidence="2 3" key="1">
    <citation type="submission" date="2023-10" db="EMBL/GenBank/DDBJ databases">
        <authorList>
            <person name="Maclean D."/>
            <person name="Macfadyen A."/>
        </authorList>
    </citation>
    <scope>NUCLEOTIDE SEQUENCE [LARGE SCALE GENOMIC DNA]</scope>
</reference>
<evidence type="ECO:0000259" key="1">
    <source>
        <dbReference type="Pfam" id="PF19066"/>
    </source>
</evidence>
<gene>
    <name evidence="2" type="ORF">CVIRNUC_004419</name>
</gene>
<dbReference type="AlphaFoldDB" id="A0AAV1I1E1"/>
<evidence type="ECO:0000313" key="3">
    <source>
        <dbReference type="Proteomes" id="UP001314263"/>
    </source>
</evidence>
<evidence type="ECO:0000313" key="2">
    <source>
        <dbReference type="EMBL" id="CAK0776811.1"/>
    </source>
</evidence>
<organism evidence="2 3">
    <name type="scientific">Coccomyxa viridis</name>
    <dbReference type="NCBI Taxonomy" id="1274662"/>
    <lineage>
        <taxon>Eukaryota</taxon>
        <taxon>Viridiplantae</taxon>
        <taxon>Chlorophyta</taxon>
        <taxon>core chlorophytes</taxon>
        <taxon>Trebouxiophyceae</taxon>
        <taxon>Trebouxiophyceae incertae sedis</taxon>
        <taxon>Coccomyxaceae</taxon>
        <taxon>Coccomyxa</taxon>
    </lineage>
</organism>
<dbReference type="InterPro" id="IPR043915">
    <property type="entry name" value="P9_TM"/>
</dbReference>
<feature type="domain" description="Minor capsid protein P9 transmembrane helices" evidence="1">
    <location>
        <begin position="5"/>
        <end position="71"/>
    </location>
</feature>
<dbReference type="Proteomes" id="UP001314263">
    <property type="component" value="Unassembled WGS sequence"/>
</dbReference>
<dbReference type="Pfam" id="PF19066">
    <property type="entry name" value="P9_TM"/>
    <property type="match status" value="1"/>
</dbReference>
<proteinExistence type="predicted"/>